<dbReference type="NCBIfam" id="NF002490">
    <property type="entry name" value="PRK01777.1"/>
    <property type="match status" value="1"/>
</dbReference>
<dbReference type="PANTHER" id="PTHR37483:SF1">
    <property type="entry name" value="UPF0125 PROTEIN RATB"/>
    <property type="match status" value="1"/>
</dbReference>
<keyword evidence="4" id="KW-1185">Reference proteome</keyword>
<proteinExistence type="inferred from homology"/>
<evidence type="ECO:0000313" key="3">
    <source>
        <dbReference type="EMBL" id="NZA03329.1"/>
    </source>
</evidence>
<organism evidence="3 4">
    <name type="scientific">Ottowia beijingensis</name>
    <dbReference type="NCBI Taxonomy" id="1207057"/>
    <lineage>
        <taxon>Bacteria</taxon>
        <taxon>Pseudomonadati</taxon>
        <taxon>Pseudomonadota</taxon>
        <taxon>Betaproteobacteria</taxon>
        <taxon>Burkholderiales</taxon>
        <taxon>Comamonadaceae</taxon>
        <taxon>Ottowia</taxon>
    </lineage>
</organism>
<comment type="caution">
    <text evidence="3">The sequence shown here is derived from an EMBL/GenBank/DDBJ whole genome shotgun (WGS) entry which is preliminary data.</text>
</comment>
<dbReference type="HAMAP" id="MF_00460">
    <property type="entry name" value="UPF0125_RnfH"/>
    <property type="match status" value="1"/>
</dbReference>
<gene>
    <name evidence="3" type="ORF">H0I39_19415</name>
</gene>
<dbReference type="AlphaFoldDB" id="A0A853IZG0"/>
<dbReference type="InterPro" id="IPR016155">
    <property type="entry name" value="Mopterin_synth/thiamin_S_b"/>
</dbReference>
<dbReference type="InterPro" id="IPR005346">
    <property type="entry name" value="RnfH"/>
</dbReference>
<accession>A0A853IZG0</accession>
<reference evidence="3 4" key="1">
    <citation type="submission" date="2020-07" db="EMBL/GenBank/DDBJ databases">
        <authorList>
            <person name="Maaloum M."/>
        </authorList>
    </citation>
    <scope>NUCLEOTIDE SEQUENCE [LARGE SCALE GENOMIC DNA]</scope>
    <source>
        <strain evidence="3 4">GCS-AN-3</strain>
    </source>
</reference>
<dbReference type="Proteomes" id="UP000589716">
    <property type="component" value="Unassembled WGS sequence"/>
</dbReference>
<dbReference type="SUPFAM" id="SSF54285">
    <property type="entry name" value="MoaD/ThiS"/>
    <property type="match status" value="1"/>
</dbReference>
<dbReference type="Gene3D" id="3.10.20.280">
    <property type="entry name" value="RnfH-like"/>
    <property type="match status" value="1"/>
</dbReference>
<evidence type="ECO:0000256" key="1">
    <source>
        <dbReference type="ARBA" id="ARBA00010645"/>
    </source>
</evidence>
<name>A0A853IZG0_9BURK</name>
<evidence type="ECO:0000256" key="2">
    <source>
        <dbReference type="HAMAP-Rule" id="MF_00460"/>
    </source>
</evidence>
<dbReference type="RefSeq" id="WP_180551565.1">
    <property type="nucleotide sequence ID" value="NZ_JACCKX010000001.1"/>
</dbReference>
<dbReference type="EMBL" id="JACCKX010000001">
    <property type="protein sequence ID" value="NZA03329.1"/>
    <property type="molecule type" value="Genomic_DNA"/>
</dbReference>
<dbReference type="PANTHER" id="PTHR37483">
    <property type="entry name" value="UPF0125 PROTEIN RATB"/>
    <property type="match status" value="1"/>
</dbReference>
<comment type="similarity">
    <text evidence="1 2">Belongs to the UPF0125 (RnfH) family.</text>
</comment>
<sequence>MTALLNVIVAYAPAPREVHEVAVTLPAGSTVQQALAASGLLARFPDMNIEPGHVGVWGRKAPPDQPLRDRDRVEVWRPLRVDPKLARRERFGQQGARAAGLFARRRPGAKPGY</sequence>
<dbReference type="Pfam" id="PF03658">
    <property type="entry name" value="Ub-RnfH"/>
    <property type="match status" value="1"/>
</dbReference>
<evidence type="ECO:0000313" key="4">
    <source>
        <dbReference type="Proteomes" id="UP000589716"/>
    </source>
</evidence>
<protein>
    <recommendedName>
        <fullName evidence="2">UPF0125 protein H0I39_19415</fullName>
    </recommendedName>
</protein>
<dbReference type="InterPro" id="IPR037021">
    <property type="entry name" value="RnfH_sf"/>
</dbReference>